<dbReference type="AlphaFoldDB" id="A0A9D1LYU2"/>
<protein>
    <submittedName>
        <fullName evidence="1">Uncharacterized protein</fullName>
    </submittedName>
</protein>
<reference evidence="1" key="2">
    <citation type="journal article" date="2021" name="PeerJ">
        <title>Extensive microbial diversity within the chicken gut microbiome revealed by metagenomics and culture.</title>
        <authorList>
            <person name="Gilroy R."/>
            <person name="Ravi A."/>
            <person name="Getino M."/>
            <person name="Pursley I."/>
            <person name="Horton D.L."/>
            <person name="Alikhan N.F."/>
            <person name="Baker D."/>
            <person name="Gharbi K."/>
            <person name="Hall N."/>
            <person name="Watson M."/>
            <person name="Adriaenssens E.M."/>
            <person name="Foster-Nyarko E."/>
            <person name="Jarju S."/>
            <person name="Secka A."/>
            <person name="Antonio M."/>
            <person name="Oren A."/>
            <person name="Chaudhuri R.R."/>
            <person name="La Ragione R."/>
            <person name="Hildebrand F."/>
            <person name="Pallen M.J."/>
        </authorList>
    </citation>
    <scope>NUCLEOTIDE SEQUENCE</scope>
    <source>
        <strain evidence="1">ChiGjej1B1-1684</strain>
    </source>
</reference>
<comment type="caution">
    <text evidence="1">The sequence shown here is derived from an EMBL/GenBank/DDBJ whole genome shotgun (WGS) entry which is preliminary data.</text>
</comment>
<reference evidence="1" key="1">
    <citation type="submission" date="2020-10" db="EMBL/GenBank/DDBJ databases">
        <authorList>
            <person name="Gilroy R."/>
        </authorList>
    </citation>
    <scope>NUCLEOTIDE SEQUENCE</scope>
    <source>
        <strain evidence="1">ChiGjej1B1-1684</strain>
    </source>
</reference>
<dbReference type="EMBL" id="DVNG01000088">
    <property type="protein sequence ID" value="HIU50550.1"/>
    <property type="molecule type" value="Genomic_DNA"/>
</dbReference>
<name>A0A9D1LYU2_9FIRM</name>
<sequence>MERLKKTVTELENEHNREKQIKLLQKISELLITDYAINACGVVIEPLWVEAYYFHKGKFEDFNDHRKSKQKDGFGKLYLHTEKKISPSNRLGGVDIVMSLGDYYLSFLIKNSLIGGKFCKQVELNAILSQKEYSFENSDNVLVELKRNHKVFFTKRIGLTKESFKNENLAALPIDLLKNYPFKFKERTAFEYIEEYRKTHCEIECIKECKNILGYVPKKFFNLP</sequence>
<organism evidence="1 2">
    <name type="scientific">Candidatus Limousia pullorum</name>
    <dbReference type="NCBI Taxonomy" id="2840860"/>
    <lineage>
        <taxon>Bacteria</taxon>
        <taxon>Bacillati</taxon>
        <taxon>Bacillota</taxon>
        <taxon>Clostridia</taxon>
        <taxon>Eubacteriales</taxon>
        <taxon>Oscillospiraceae</taxon>
        <taxon>Oscillospiraceae incertae sedis</taxon>
        <taxon>Candidatus Limousia</taxon>
    </lineage>
</organism>
<evidence type="ECO:0000313" key="1">
    <source>
        <dbReference type="EMBL" id="HIU50550.1"/>
    </source>
</evidence>
<gene>
    <name evidence="1" type="ORF">IAD22_06015</name>
</gene>
<proteinExistence type="predicted"/>
<accession>A0A9D1LYU2</accession>
<dbReference type="Proteomes" id="UP000824118">
    <property type="component" value="Unassembled WGS sequence"/>
</dbReference>
<evidence type="ECO:0000313" key="2">
    <source>
        <dbReference type="Proteomes" id="UP000824118"/>
    </source>
</evidence>